<evidence type="ECO:0000256" key="3">
    <source>
        <dbReference type="ARBA" id="ARBA00022964"/>
    </source>
</evidence>
<dbReference type="GO" id="GO:0046872">
    <property type="term" value="F:metal ion binding"/>
    <property type="evidence" value="ECO:0007669"/>
    <property type="project" value="UniProtKB-KW"/>
</dbReference>
<dbReference type="AlphaFoldDB" id="A0A7N0T059"/>
<dbReference type="EnsemblPlants" id="Kaladp0016s0169.1.v1.1">
    <property type="protein sequence ID" value="Kaladp0016s0169.1.v1.1"/>
    <property type="gene ID" value="Kaladp0016s0169.v1.1"/>
</dbReference>
<evidence type="ECO:0008006" key="8">
    <source>
        <dbReference type="Google" id="ProtNLM"/>
    </source>
</evidence>
<dbReference type="GO" id="GO:0009570">
    <property type="term" value="C:chloroplast stroma"/>
    <property type="evidence" value="ECO:0007669"/>
    <property type="project" value="TreeGrafter"/>
</dbReference>
<evidence type="ECO:0000313" key="7">
    <source>
        <dbReference type="Proteomes" id="UP000594263"/>
    </source>
</evidence>
<organism evidence="6 7">
    <name type="scientific">Kalanchoe fedtschenkoi</name>
    <name type="common">Lavender scallops</name>
    <name type="synonym">South American air plant</name>
    <dbReference type="NCBI Taxonomy" id="63787"/>
    <lineage>
        <taxon>Eukaryota</taxon>
        <taxon>Viridiplantae</taxon>
        <taxon>Streptophyta</taxon>
        <taxon>Embryophyta</taxon>
        <taxon>Tracheophyta</taxon>
        <taxon>Spermatophyta</taxon>
        <taxon>Magnoliopsida</taxon>
        <taxon>eudicotyledons</taxon>
        <taxon>Gunneridae</taxon>
        <taxon>Pentapetalae</taxon>
        <taxon>Saxifragales</taxon>
        <taxon>Crassulaceae</taxon>
        <taxon>Kalanchoe</taxon>
    </lineage>
</organism>
<proteinExistence type="inferred from homology"/>
<evidence type="ECO:0000256" key="2">
    <source>
        <dbReference type="ARBA" id="ARBA00022723"/>
    </source>
</evidence>
<dbReference type="InterPro" id="IPR004294">
    <property type="entry name" value="Carotenoid_Oase"/>
</dbReference>
<feature type="binding site" evidence="5">
    <location>
        <position position="331"/>
    </location>
    <ligand>
        <name>Fe cation</name>
        <dbReference type="ChEBI" id="CHEBI:24875"/>
        <note>catalytic</note>
    </ligand>
</feature>
<protein>
    <recommendedName>
        <fullName evidence="8">Carotenoid cleavage dioxygenase 7</fullName>
    </recommendedName>
</protein>
<keyword evidence="2 5" id="KW-0479">Metal-binding</keyword>
<comment type="cofactor">
    <cofactor evidence="5">
        <name>Fe(2+)</name>
        <dbReference type="ChEBI" id="CHEBI:29033"/>
    </cofactor>
    <text evidence="5">Binds 1 Fe(2+) ion per subunit.</text>
</comment>
<dbReference type="GO" id="GO:0045549">
    <property type="term" value="F:9-cis-epoxycarotenoid dioxygenase activity"/>
    <property type="evidence" value="ECO:0007669"/>
    <property type="project" value="TreeGrafter"/>
</dbReference>
<comment type="similarity">
    <text evidence="1">Belongs to the carotenoid oxygenase family.</text>
</comment>
<evidence type="ECO:0000256" key="5">
    <source>
        <dbReference type="PIRSR" id="PIRSR604294-1"/>
    </source>
</evidence>
<keyword evidence="3" id="KW-0223">Dioxygenase</keyword>
<reference evidence="6" key="1">
    <citation type="submission" date="2021-01" db="UniProtKB">
        <authorList>
            <consortium name="EnsemblPlants"/>
        </authorList>
    </citation>
    <scope>IDENTIFICATION</scope>
</reference>
<feature type="binding site" evidence="5">
    <location>
        <position position="618"/>
    </location>
    <ligand>
        <name>Fe cation</name>
        <dbReference type="ChEBI" id="CHEBI:24875"/>
        <note>catalytic</note>
    </ligand>
</feature>
<keyword evidence="4 5" id="KW-0408">Iron</keyword>
<evidence type="ECO:0000256" key="4">
    <source>
        <dbReference type="ARBA" id="ARBA00023004"/>
    </source>
</evidence>
<dbReference type="PANTHER" id="PTHR10543">
    <property type="entry name" value="BETA-CAROTENE DIOXYGENASE"/>
    <property type="match status" value="1"/>
</dbReference>
<evidence type="ECO:0000313" key="6">
    <source>
        <dbReference type="EnsemblPlants" id="Kaladp0016s0169.1.v1.1"/>
    </source>
</evidence>
<name>A0A7N0T059_KALFE</name>
<keyword evidence="3" id="KW-0560">Oxidoreductase</keyword>
<dbReference type="Pfam" id="PF03055">
    <property type="entry name" value="RPE65"/>
    <property type="match status" value="1"/>
</dbReference>
<dbReference type="OMA" id="PYEVDPR"/>
<dbReference type="PANTHER" id="PTHR10543:SF37">
    <property type="entry name" value="CAROTENOID CLEAVAGE DIOXYGENASE 7, CHLOROPLASTIC"/>
    <property type="match status" value="1"/>
</dbReference>
<evidence type="ECO:0000256" key="1">
    <source>
        <dbReference type="ARBA" id="ARBA00006787"/>
    </source>
</evidence>
<keyword evidence="7" id="KW-1185">Reference proteome</keyword>
<dbReference type="GO" id="GO:0016121">
    <property type="term" value="P:carotene catabolic process"/>
    <property type="evidence" value="ECO:0007669"/>
    <property type="project" value="TreeGrafter"/>
</dbReference>
<dbReference type="Proteomes" id="UP000594263">
    <property type="component" value="Unplaced"/>
</dbReference>
<sequence>MISTTTMQAQNLPACIPTPFPSPAATPSFPMKPKSPIALKPPLAISISTPDLAPAASPPVKSRDRVIENDSIAAFWDYQFLFVSQRAETAQPITLKVIDGQVPSDFPLGTYFLTGPGLFKDDHGSTVHPLDGHGYLRSFTVASGGNGPEVRFMARYVRTEAQAEECDPVTGTWRFTHRGPFSVLRGGQRLGNTKVMKNVANTSVLWWGGRLLCLWEGGEPYEIETTSLDTVGKFPLIDGADEIQDKSDGGDVWDVAAKFLKPILRGVFKMPPRRLLSHYKIDPTRNRLIIVSCNAEDMLLPSSHFTFYEYDLDFKLIQKQEFNIPDHMMIHDWAFTDNHYVVFANRIKLDIPGSITAVCGLSPMITALSVNPSKSTSPIYLLPRFSDEVSGQRDWKVPIELDSQLWLLHTGNAFEDRDSSGAFTVTVQASACSYQWFNFQKMFGYDWRSGKLDPNFMNIKEGDKSVLPHLVQISIKMNPNGATEKCSIEPLATWSKAADFPVINQAYAGAKSKYIYAATSSGNRQALPDFPFDTVVKMDTEGKTISTWFAGRRRFIGEPIFVPRGGVEDDGYLVVVEYAVSIQKCFLVILDASRVGEAGQLVARLEVPKHFNFPIGFHGFWAKQV</sequence>
<accession>A0A7N0T059</accession>
<feature type="binding site" evidence="5">
    <location>
        <position position="409"/>
    </location>
    <ligand>
        <name>Fe cation</name>
        <dbReference type="ChEBI" id="CHEBI:24875"/>
        <note>catalytic</note>
    </ligand>
</feature>
<dbReference type="Gramene" id="Kaladp0016s0169.1.v1.1">
    <property type="protein sequence ID" value="Kaladp0016s0169.1.v1.1"/>
    <property type="gene ID" value="Kaladp0016s0169.v1.1"/>
</dbReference>